<keyword evidence="1" id="KW-1133">Transmembrane helix</keyword>
<keyword evidence="1" id="KW-0812">Transmembrane</keyword>
<evidence type="ECO:0000313" key="2">
    <source>
        <dbReference type="EMBL" id="RAK54603.1"/>
    </source>
</evidence>
<organism evidence="2 3">
    <name type="scientific">Phenylobacterium soli</name>
    <dbReference type="NCBI Taxonomy" id="2170551"/>
    <lineage>
        <taxon>Bacteria</taxon>
        <taxon>Pseudomonadati</taxon>
        <taxon>Pseudomonadota</taxon>
        <taxon>Alphaproteobacteria</taxon>
        <taxon>Caulobacterales</taxon>
        <taxon>Caulobacteraceae</taxon>
        <taxon>Phenylobacterium</taxon>
    </lineage>
</organism>
<feature type="transmembrane region" description="Helical" evidence="1">
    <location>
        <begin position="33"/>
        <end position="51"/>
    </location>
</feature>
<dbReference type="AlphaFoldDB" id="A0A328AI57"/>
<dbReference type="RefSeq" id="WP_111528354.1">
    <property type="nucleotide sequence ID" value="NZ_JBHRSG010000004.1"/>
</dbReference>
<proteinExistence type="predicted"/>
<keyword evidence="3" id="KW-1185">Reference proteome</keyword>
<reference evidence="3" key="1">
    <citation type="submission" date="2018-05" db="EMBL/GenBank/DDBJ databases">
        <authorList>
            <person name="Li X."/>
        </authorList>
    </citation>
    <scope>NUCLEOTIDE SEQUENCE [LARGE SCALE GENOMIC DNA]</scope>
    <source>
        <strain evidence="3">LX32</strain>
    </source>
</reference>
<evidence type="ECO:0000256" key="1">
    <source>
        <dbReference type="SAM" id="Phobius"/>
    </source>
</evidence>
<dbReference type="Proteomes" id="UP000249254">
    <property type="component" value="Unassembled WGS sequence"/>
</dbReference>
<evidence type="ECO:0000313" key="3">
    <source>
        <dbReference type="Proteomes" id="UP000249254"/>
    </source>
</evidence>
<keyword evidence="1" id="KW-0472">Membrane</keyword>
<accession>A0A328AI57</accession>
<comment type="caution">
    <text evidence="2">The sequence shown here is derived from an EMBL/GenBank/DDBJ whole genome shotgun (WGS) entry which is preliminary data.</text>
</comment>
<name>A0A328AI57_9CAUL</name>
<dbReference type="EMBL" id="QFYQ01000001">
    <property type="protein sequence ID" value="RAK54603.1"/>
    <property type="molecule type" value="Genomic_DNA"/>
</dbReference>
<protein>
    <submittedName>
        <fullName evidence="2">Uncharacterized protein</fullName>
    </submittedName>
</protein>
<sequence length="113" mass="11069">MNPTAFLIAFGVGLAFQGGMVWAGRRNEFVRVGLLPVGGVTLSLAAGLIYGRLCGLSVIPALLGGAAAGALGALVAFAVSVRFKDVSALVLGIVVAASLATGALGAAVGRVFA</sequence>
<gene>
    <name evidence="2" type="ORF">DJ017_08735</name>
</gene>
<feature type="transmembrane region" description="Helical" evidence="1">
    <location>
        <begin position="58"/>
        <end position="80"/>
    </location>
</feature>
<feature type="transmembrane region" description="Helical" evidence="1">
    <location>
        <begin position="86"/>
        <end position="108"/>
    </location>
</feature>